<sequence length="317" mass="36268">MKKLSKKLIDGLVVLSAEPTREPSALFNWQKNNQQEFEKLLYEFGAVLFKGFNIDSTEKFNEYIESLPFNKLNYIDGNSPRTKLKQSVYTSTEFPAEYEISMHNELSYSNSWPDRLYFCCVTAPQSSGHTLIADSRKVLADLHPSIVEEFSSKGVLYTRYLHSGHGIGPSWKETFECEDQKAFEKACVDKKIHYEWHENGGVALKQTAAGVINHPVTKQPVWFNQADQFHVSNLPDQVSSTLEMLTNGDKSKYPTYAYFGDGSEIPLDMLNEIRRIFKKHTVYFEWQVGDLLLIDNVLTAHGRSPFKGERKVLVAMT</sequence>
<evidence type="ECO:0000259" key="3">
    <source>
        <dbReference type="Pfam" id="PF02668"/>
    </source>
</evidence>
<dbReference type="Pfam" id="PF02668">
    <property type="entry name" value="TauD"/>
    <property type="match status" value="1"/>
</dbReference>
<keyword evidence="5" id="KW-1185">Reference proteome</keyword>
<dbReference type="InterPro" id="IPR003819">
    <property type="entry name" value="TauD/TfdA-like"/>
</dbReference>
<dbReference type="EMBL" id="VIKR01000001">
    <property type="protein sequence ID" value="TQV77366.1"/>
    <property type="molecule type" value="Genomic_DNA"/>
</dbReference>
<dbReference type="Proteomes" id="UP000317839">
    <property type="component" value="Unassembled WGS sequence"/>
</dbReference>
<reference evidence="4 5" key="1">
    <citation type="submission" date="2019-06" db="EMBL/GenBank/DDBJ databases">
        <title>Draft genome of Aliikangiella marina GYP-15.</title>
        <authorList>
            <person name="Wang G."/>
        </authorList>
    </citation>
    <scope>NUCLEOTIDE SEQUENCE [LARGE SCALE GENOMIC DNA]</scope>
    <source>
        <strain evidence="4 5">GYP-15</strain>
    </source>
</reference>
<dbReference type="InterPro" id="IPR042098">
    <property type="entry name" value="TauD-like_sf"/>
</dbReference>
<protein>
    <recommendedName>
        <fullName evidence="3">TauD/TfdA-like domain-containing protein</fullName>
    </recommendedName>
</protein>
<dbReference type="InterPro" id="IPR050411">
    <property type="entry name" value="AlphaKG_dependent_hydroxylases"/>
</dbReference>
<dbReference type="Gene3D" id="3.60.130.10">
    <property type="entry name" value="Clavaminate synthase-like"/>
    <property type="match status" value="1"/>
</dbReference>
<evidence type="ECO:0000256" key="1">
    <source>
        <dbReference type="ARBA" id="ARBA00001954"/>
    </source>
</evidence>
<dbReference type="PANTHER" id="PTHR10696:SF21">
    <property type="entry name" value="TAUD_TFDA-LIKE DOMAIN-CONTAINING PROTEIN"/>
    <property type="match status" value="1"/>
</dbReference>
<keyword evidence="2" id="KW-0560">Oxidoreductase</keyword>
<dbReference type="AlphaFoldDB" id="A0A545TJK9"/>
<dbReference type="SUPFAM" id="SSF51197">
    <property type="entry name" value="Clavaminate synthase-like"/>
    <property type="match status" value="1"/>
</dbReference>
<dbReference type="OrthoDB" id="9803968at2"/>
<accession>A0A545TJK9</accession>
<dbReference type="GO" id="GO:0016706">
    <property type="term" value="F:2-oxoglutarate-dependent dioxygenase activity"/>
    <property type="evidence" value="ECO:0007669"/>
    <property type="project" value="UniProtKB-ARBA"/>
</dbReference>
<dbReference type="RefSeq" id="WP_142940938.1">
    <property type="nucleotide sequence ID" value="NZ_VIKR01000001.1"/>
</dbReference>
<comment type="cofactor">
    <cofactor evidence="1">
        <name>Fe(2+)</name>
        <dbReference type="ChEBI" id="CHEBI:29033"/>
    </cofactor>
</comment>
<proteinExistence type="predicted"/>
<evidence type="ECO:0000313" key="5">
    <source>
        <dbReference type="Proteomes" id="UP000317839"/>
    </source>
</evidence>
<comment type="caution">
    <text evidence="4">The sequence shown here is derived from an EMBL/GenBank/DDBJ whole genome shotgun (WGS) entry which is preliminary data.</text>
</comment>
<evidence type="ECO:0000313" key="4">
    <source>
        <dbReference type="EMBL" id="TQV77366.1"/>
    </source>
</evidence>
<evidence type="ECO:0000256" key="2">
    <source>
        <dbReference type="ARBA" id="ARBA00023002"/>
    </source>
</evidence>
<gene>
    <name evidence="4" type="ORF">FLL45_05320</name>
</gene>
<organism evidence="4 5">
    <name type="scientific">Aliikangiella marina</name>
    <dbReference type="NCBI Taxonomy" id="1712262"/>
    <lineage>
        <taxon>Bacteria</taxon>
        <taxon>Pseudomonadati</taxon>
        <taxon>Pseudomonadota</taxon>
        <taxon>Gammaproteobacteria</taxon>
        <taxon>Oceanospirillales</taxon>
        <taxon>Pleioneaceae</taxon>
        <taxon>Aliikangiella</taxon>
    </lineage>
</organism>
<name>A0A545TJK9_9GAMM</name>
<feature type="domain" description="TauD/TfdA-like" evidence="3">
    <location>
        <begin position="23"/>
        <end position="315"/>
    </location>
</feature>
<dbReference type="PANTHER" id="PTHR10696">
    <property type="entry name" value="GAMMA-BUTYROBETAINE HYDROXYLASE-RELATED"/>
    <property type="match status" value="1"/>
</dbReference>